<dbReference type="EMBL" id="CZAE01000023">
    <property type="protein sequence ID" value="CUQ02190.1"/>
    <property type="molecule type" value="Genomic_DNA"/>
</dbReference>
<dbReference type="GO" id="GO:0018104">
    <property type="term" value="P:peptidoglycan-protein cross-linking"/>
    <property type="evidence" value="ECO:0007669"/>
    <property type="project" value="TreeGrafter"/>
</dbReference>
<evidence type="ECO:0000256" key="7">
    <source>
        <dbReference type="ARBA" id="ARBA00022984"/>
    </source>
</evidence>
<evidence type="ECO:0000256" key="4">
    <source>
        <dbReference type="ARBA" id="ARBA00022679"/>
    </source>
</evidence>
<evidence type="ECO:0000256" key="9">
    <source>
        <dbReference type="PROSITE-ProRule" id="PRU01373"/>
    </source>
</evidence>
<dbReference type="GeneID" id="69591331"/>
<dbReference type="UniPathway" id="UPA00219"/>
<dbReference type="RefSeq" id="WP_022301936.1">
    <property type="nucleotide sequence ID" value="NZ_CABMFH010000002.1"/>
</dbReference>
<dbReference type="PROSITE" id="PS52029">
    <property type="entry name" value="LD_TPASE"/>
    <property type="match status" value="1"/>
</dbReference>
<dbReference type="Proteomes" id="UP001060104">
    <property type="component" value="Chromosome"/>
</dbReference>
<reference evidence="11 14" key="1">
    <citation type="submission" date="2015-09" db="EMBL/GenBank/DDBJ databases">
        <authorList>
            <consortium name="Pathogen Informatics"/>
        </authorList>
    </citation>
    <scope>NUCLEOTIDE SEQUENCE [LARGE SCALE GENOMIC DNA]</scope>
    <source>
        <strain evidence="11 14">2789STDY5834846</strain>
    </source>
</reference>
<dbReference type="AlphaFoldDB" id="A0A174T4A6"/>
<name>A0A174T4A6_9BACE</name>
<keyword evidence="15" id="KW-1185">Reference proteome</keyword>
<dbReference type="CDD" id="cd16913">
    <property type="entry name" value="YkuD_like"/>
    <property type="match status" value="1"/>
</dbReference>
<evidence type="ECO:0000256" key="3">
    <source>
        <dbReference type="ARBA" id="ARBA00022676"/>
    </source>
</evidence>
<dbReference type="PANTHER" id="PTHR30582">
    <property type="entry name" value="L,D-TRANSPEPTIDASE"/>
    <property type="match status" value="1"/>
</dbReference>
<dbReference type="Proteomes" id="UP000095606">
    <property type="component" value="Unassembled WGS sequence"/>
</dbReference>
<keyword evidence="6 9" id="KW-0133">Cell shape</keyword>
<evidence type="ECO:0000256" key="8">
    <source>
        <dbReference type="ARBA" id="ARBA00023316"/>
    </source>
</evidence>
<organism evidence="11 14">
    <name type="scientific">Bacteroides faecis</name>
    <dbReference type="NCBI Taxonomy" id="674529"/>
    <lineage>
        <taxon>Bacteria</taxon>
        <taxon>Pseudomonadati</taxon>
        <taxon>Bacteroidota</taxon>
        <taxon>Bacteroidia</taxon>
        <taxon>Bacteroidales</taxon>
        <taxon>Bacteroidaceae</taxon>
        <taxon>Bacteroides</taxon>
    </lineage>
</organism>
<accession>A0A174T4A6</accession>
<gene>
    <name evidence="13" type="ORF">BFLFYP10_00048</name>
    <name evidence="11" type="ORF">ERS852461_03999</name>
    <name evidence="12" type="ORF">NXY30_24580</name>
</gene>
<feature type="domain" description="L,D-TPase catalytic" evidence="10">
    <location>
        <begin position="48"/>
        <end position="179"/>
    </location>
</feature>
<dbReference type="InterPro" id="IPR005490">
    <property type="entry name" value="LD_TPept_cat_dom"/>
</dbReference>
<evidence type="ECO:0000313" key="12">
    <source>
        <dbReference type="EMBL" id="UVQ74123.1"/>
    </source>
</evidence>
<evidence type="ECO:0000313" key="11">
    <source>
        <dbReference type="EMBL" id="CUQ02190.1"/>
    </source>
</evidence>
<feature type="active site" description="Proton donor/acceptor" evidence="9">
    <location>
        <position position="139"/>
    </location>
</feature>
<evidence type="ECO:0000256" key="2">
    <source>
        <dbReference type="ARBA" id="ARBA00005992"/>
    </source>
</evidence>
<keyword evidence="7 9" id="KW-0573">Peptidoglycan synthesis</keyword>
<dbReference type="Gene3D" id="2.40.440.10">
    <property type="entry name" value="L,D-transpeptidase catalytic domain-like"/>
    <property type="match status" value="1"/>
</dbReference>
<dbReference type="EMBL" id="CACRSZ010000001">
    <property type="protein sequence ID" value="VYS72664.1"/>
    <property type="molecule type" value="Genomic_DNA"/>
</dbReference>
<dbReference type="GO" id="GO:0071555">
    <property type="term" value="P:cell wall organization"/>
    <property type="evidence" value="ECO:0007669"/>
    <property type="project" value="UniProtKB-UniRule"/>
</dbReference>
<reference evidence="13" key="2">
    <citation type="submission" date="2019-11" db="EMBL/GenBank/DDBJ databases">
        <authorList>
            <person name="Feng L."/>
        </authorList>
    </citation>
    <scope>NUCLEOTIDE SEQUENCE</scope>
    <source>
        <strain evidence="13">BfaecisLFYP10</strain>
    </source>
</reference>
<dbReference type="PANTHER" id="PTHR30582:SF24">
    <property type="entry name" value="L,D-TRANSPEPTIDASE ERFK_SRFK-RELATED"/>
    <property type="match status" value="1"/>
</dbReference>
<dbReference type="InterPro" id="IPR050979">
    <property type="entry name" value="LD-transpeptidase"/>
</dbReference>
<protein>
    <submittedName>
        <fullName evidence="12 13">L,D-transpeptidase</fullName>
    </submittedName>
    <submittedName>
        <fullName evidence="11">Putative ErfK/YbiS/YcfS/YnhG family protein</fullName>
    </submittedName>
</protein>
<keyword evidence="5" id="KW-0378">Hydrolase</keyword>
<evidence type="ECO:0000313" key="13">
    <source>
        <dbReference type="EMBL" id="VYS72664.1"/>
    </source>
</evidence>
<evidence type="ECO:0000313" key="15">
    <source>
        <dbReference type="Proteomes" id="UP001060104"/>
    </source>
</evidence>
<dbReference type="Pfam" id="PF03734">
    <property type="entry name" value="YkuD"/>
    <property type="match status" value="1"/>
</dbReference>
<dbReference type="GO" id="GO:0008360">
    <property type="term" value="P:regulation of cell shape"/>
    <property type="evidence" value="ECO:0007669"/>
    <property type="project" value="UniProtKB-UniRule"/>
</dbReference>
<evidence type="ECO:0000259" key="10">
    <source>
        <dbReference type="PROSITE" id="PS52029"/>
    </source>
</evidence>
<dbReference type="SUPFAM" id="SSF141523">
    <property type="entry name" value="L,D-transpeptidase catalytic domain-like"/>
    <property type="match status" value="1"/>
</dbReference>
<comment type="pathway">
    <text evidence="1 9">Cell wall biogenesis; peptidoglycan biosynthesis.</text>
</comment>
<dbReference type="GO" id="GO:0016757">
    <property type="term" value="F:glycosyltransferase activity"/>
    <property type="evidence" value="ECO:0007669"/>
    <property type="project" value="UniProtKB-KW"/>
</dbReference>
<evidence type="ECO:0000256" key="6">
    <source>
        <dbReference type="ARBA" id="ARBA00022960"/>
    </source>
</evidence>
<dbReference type="EMBL" id="CP103141">
    <property type="protein sequence ID" value="UVQ74123.1"/>
    <property type="molecule type" value="Genomic_DNA"/>
</dbReference>
<dbReference type="InterPro" id="IPR038063">
    <property type="entry name" value="Transpep_catalytic_dom"/>
</dbReference>
<evidence type="ECO:0000256" key="1">
    <source>
        <dbReference type="ARBA" id="ARBA00004752"/>
    </source>
</evidence>
<keyword evidence="8 9" id="KW-0961">Cell wall biogenesis/degradation</keyword>
<comment type="similarity">
    <text evidence="2">Belongs to the YkuD family.</text>
</comment>
<proteinExistence type="inferred from homology"/>
<keyword evidence="3" id="KW-0328">Glycosyltransferase</keyword>
<dbReference type="GO" id="GO:0005576">
    <property type="term" value="C:extracellular region"/>
    <property type="evidence" value="ECO:0007669"/>
    <property type="project" value="TreeGrafter"/>
</dbReference>
<evidence type="ECO:0000313" key="14">
    <source>
        <dbReference type="Proteomes" id="UP000095606"/>
    </source>
</evidence>
<accession>A0A6N2QVW8</accession>
<keyword evidence="4" id="KW-0808">Transferase</keyword>
<dbReference type="GO" id="GO:0071972">
    <property type="term" value="F:peptidoglycan L,D-transpeptidase activity"/>
    <property type="evidence" value="ECO:0007669"/>
    <property type="project" value="TreeGrafter"/>
</dbReference>
<reference evidence="12" key="3">
    <citation type="submission" date="2022-08" db="EMBL/GenBank/DDBJ databases">
        <title>Genome Sequencing of Bacteroides fragilis Group Isolates with Nanopore Technology.</title>
        <authorList>
            <person name="Tisza M.J."/>
            <person name="Smith D."/>
            <person name="Dekker J.P."/>
        </authorList>
    </citation>
    <scope>NUCLEOTIDE SEQUENCE</scope>
    <source>
        <strain evidence="12">BFG-527</strain>
    </source>
</reference>
<feature type="active site" description="Nucleophile" evidence="9">
    <location>
        <position position="155"/>
    </location>
</feature>
<sequence length="193" mass="21545">MIVFFYDNNQIVCILLLWMLLGGIGVPMATVSAQDVSTDSTGRAVKLNQVVISKRDMRMIVLRPTGDTLAVFRIACGRNYGHKQREWDCRTPEGRFVIASVEDPSVWQKDMAKTESPGEVYGPRFFRLKTPGFTGIGIHGTSKPELIPGRITMGCIRLSNKDLYVFSKLVGVDTEVSILPDKNDTINDLLTNY</sequence>
<evidence type="ECO:0000256" key="5">
    <source>
        <dbReference type="ARBA" id="ARBA00022801"/>
    </source>
</evidence>